<sequence length="176" mass="19680">MPAAFFSSSPNLHLCFPFAGALLLSYNFSITSQPRPGPSWYKIQGQVNGNAFFSYASGRKEVKPVGPLGSKLKDTVFGGTEREPLEDLGEELTKKLLDIKAKIFTKSDSLTIQGRLMCDRGADGHTRGSWWFAFSEKSTHLFDRVGTTHRDCKSWLQQVWEHRNEMQTTTGNSKTG</sequence>
<dbReference type="Proteomes" id="UP000269945">
    <property type="component" value="Unassembled WGS sequence"/>
</dbReference>
<dbReference type="GO" id="GO:0009897">
    <property type="term" value="C:external side of plasma membrane"/>
    <property type="evidence" value="ECO:0007669"/>
    <property type="project" value="TreeGrafter"/>
</dbReference>
<dbReference type="GO" id="GO:0006955">
    <property type="term" value="P:immune response"/>
    <property type="evidence" value="ECO:0007669"/>
    <property type="project" value="TreeGrafter"/>
</dbReference>
<feature type="signal peptide" evidence="2">
    <location>
        <begin position="1"/>
        <end position="21"/>
    </location>
</feature>
<accession>A0A9X9Q029</accession>
<dbReference type="InterPro" id="IPR011162">
    <property type="entry name" value="MHC_I/II-like_Ag-recog"/>
</dbReference>
<dbReference type="AlphaFoldDB" id="A0A9X9Q029"/>
<dbReference type="InterPro" id="IPR050208">
    <property type="entry name" value="MHC_class-I_related"/>
</dbReference>
<dbReference type="GO" id="GO:0005615">
    <property type="term" value="C:extracellular space"/>
    <property type="evidence" value="ECO:0007669"/>
    <property type="project" value="TreeGrafter"/>
</dbReference>
<dbReference type="InterPro" id="IPR037055">
    <property type="entry name" value="MHC_I-like_Ag-recog_sf"/>
</dbReference>
<dbReference type="SUPFAM" id="SSF54452">
    <property type="entry name" value="MHC antigen-recognition domain"/>
    <property type="match status" value="1"/>
</dbReference>
<dbReference type="PANTHER" id="PTHR16675:SF268">
    <property type="entry name" value="UL16-BINDING PROTEIN 1"/>
    <property type="match status" value="1"/>
</dbReference>
<reference evidence="3 4" key="1">
    <citation type="submission" date="2018-10" db="EMBL/GenBank/DDBJ databases">
        <authorList>
            <person name="Ekblom R."/>
            <person name="Jareborg N."/>
        </authorList>
    </citation>
    <scope>NUCLEOTIDE SEQUENCE [LARGE SCALE GENOMIC DNA]</scope>
    <source>
        <tissue evidence="3">Muscle</tissue>
    </source>
</reference>
<dbReference type="GO" id="GO:0002476">
    <property type="term" value="P:antigen processing and presentation of endogenous peptide antigen via MHC class Ib"/>
    <property type="evidence" value="ECO:0007669"/>
    <property type="project" value="TreeGrafter"/>
</dbReference>
<dbReference type="GO" id="GO:0001916">
    <property type="term" value="P:positive regulation of T cell mediated cytotoxicity"/>
    <property type="evidence" value="ECO:0007669"/>
    <property type="project" value="TreeGrafter"/>
</dbReference>
<evidence type="ECO:0000256" key="2">
    <source>
        <dbReference type="SAM" id="SignalP"/>
    </source>
</evidence>
<evidence type="ECO:0000313" key="3">
    <source>
        <dbReference type="EMBL" id="VCW83970.1"/>
    </source>
</evidence>
<evidence type="ECO:0000256" key="1">
    <source>
        <dbReference type="ARBA" id="ARBA00023180"/>
    </source>
</evidence>
<keyword evidence="2" id="KW-0732">Signal</keyword>
<dbReference type="Gene3D" id="3.30.500.10">
    <property type="entry name" value="MHC class I-like antigen recognition-like"/>
    <property type="match status" value="1"/>
</dbReference>
<feature type="chain" id="PRO_5040867393" evidence="2">
    <location>
        <begin position="22"/>
        <end position="176"/>
    </location>
</feature>
<protein>
    <submittedName>
        <fullName evidence="3">Uncharacterized protein</fullName>
    </submittedName>
</protein>
<dbReference type="EMBL" id="CYRY02013279">
    <property type="protein sequence ID" value="VCW83970.1"/>
    <property type="molecule type" value="Genomic_DNA"/>
</dbReference>
<proteinExistence type="predicted"/>
<gene>
    <name evidence="3" type="ORF">BN2614_LOCUS1</name>
</gene>
<organism evidence="3 4">
    <name type="scientific">Gulo gulo</name>
    <name type="common">Wolverine</name>
    <name type="synonym">Gluton</name>
    <dbReference type="NCBI Taxonomy" id="48420"/>
    <lineage>
        <taxon>Eukaryota</taxon>
        <taxon>Metazoa</taxon>
        <taxon>Chordata</taxon>
        <taxon>Craniata</taxon>
        <taxon>Vertebrata</taxon>
        <taxon>Euteleostomi</taxon>
        <taxon>Mammalia</taxon>
        <taxon>Eutheria</taxon>
        <taxon>Laurasiatheria</taxon>
        <taxon>Carnivora</taxon>
        <taxon>Caniformia</taxon>
        <taxon>Musteloidea</taxon>
        <taxon>Mustelidae</taxon>
        <taxon>Guloninae</taxon>
        <taxon>Gulo</taxon>
    </lineage>
</organism>
<evidence type="ECO:0000313" key="4">
    <source>
        <dbReference type="Proteomes" id="UP000269945"/>
    </source>
</evidence>
<keyword evidence="4" id="KW-1185">Reference proteome</keyword>
<comment type="caution">
    <text evidence="3">The sequence shown here is derived from an EMBL/GenBank/DDBJ whole genome shotgun (WGS) entry which is preliminary data.</text>
</comment>
<dbReference type="GO" id="GO:0002486">
    <property type="term" value="P:antigen processing and presentation of endogenous peptide antigen via MHC class I via ER pathway, TAP-independent"/>
    <property type="evidence" value="ECO:0007669"/>
    <property type="project" value="TreeGrafter"/>
</dbReference>
<name>A0A9X9Q029_GULGU</name>
<dbReference type="PANTHER" id="PTHR16675">
    <property type="entry name" value="MHC CLASS I-RELATED"/>
    <property type="match status" value="1"/>
</dbReference>
<keyword evidence="1" id="KW-0325">Glycoprotein</keyword>